<proteinExistence type="predicted"/>
<organism evidence="5 6">
    <name type="scientific">Posidoniimonas corsicana</name>
    <dbReference type="NCBI Taxonomy" id="1938618"/>
    <lineage>
        <taxon>Bacteria</taxon>
        <taxon>Pseudomonadati</taxon>
        <taxon>Planctomycetota</taxon>
        <taxon>Planctomycetia</taxon>
        <taxon>Pirellulales</taxon>
        <taxon>Lacipirellulaceae</taxon>
        <taxon>Posidoniimonas</taxon>
    </lineage>
</organism>
<dbReference type="PANTHER" id="PTHR31084">
    <property type="entry name" value="ALPHA-L-FUCOSIDASE 2"/>
    <property type="match status" value="1"/>
</dbReference>
<dbReference type="PIRSF" id="PIRSF007663">
    <property type="entry name" value="UCP007663"/>
    <property type="match status" value="1"/>
</dbReference>
<reference evidence="5 6" key="1">
    <citation type="submission" date="2019-02" db="EMBL/GenBank/DDBJ databases">
        <title>Deep-cultivation of Planctomycetes and their phenomic and genomic characterization uncovers novel biology.</title>
        <authorList>
            <person name="Wiegand S."/>
            <person name="Jogler M."/>
            <person name="Boedeker C."/>
            <person name="Pinto D."/>
            <person name="Vollmers J."/>
            <person name="Rivas-Marin E."/>
            <person name="Kohn T."/>
            <person name="Peeters S.H."/>
            <person name="Heuer A."/>
            <person name="Rast P."/>
            <person name="Oberbeckmann S."/>
            <person name="Bunk B."/>
            <person name="Jeske O."/>
            <person name="Meyerdierks A."/>
            <person name="Storesund J.E."/>
            <person name="Kallscheuer N."/>
            <person name="Luecker S."/>
            <person name="Lage O.M."/>
            <person name="Pohl T."/>
            <person name="Merkel B.J."/>
            <person name="Hornburger P."/>
            <person name="Mueller R.-W."/>
            <person name="Bruemmer F."/>
            <person name="Labrenz M."/>
            <person name="Spormann A.M."/>
            <person name="Op Den Camp H."/>
            <person name="Overmann J."/>
            <person name="Amann R."/>
            <person name="Jetten M.S.M."/>
            <person name="Mascher T."/>
            <person name="Medema M.H."/>
            <person name="Devos D.P."/>
            <person name="Kaster A.-K."/>
            <person name="Ovreas L."/>
            <person name="Rohde M."/>
            <person name="Galperin M.Y."/>
            <person name="Jogler C."/>
        </authorList>
    </citation>
    <scope>NUCLEOTIDE SEQUENCE [LARGE SCALE GENOMIC DNA]</scope>
    <source>
        <strain evidence="5 6">KOR34</strain>
    </source>
</reference>
<dbReference type="InterPro" id="IPR054363">
    <property type="entry name" value="GH95_cat"/>
</dbReference>
<dbReference type="Pfam" id="PF21307">
    <property type="entry name" value="Glyco_hydro_95_C"/>
    <property type="match status" value="1"/>
</dbReference>
<sequence length="813" mass="88172" precursor="true">MSRAAAVCLTLLVAVDSTVAALPAARTIWFDKPAERFTESLPLGNGRLGAMLFGGTDELRVVLNEGGMWSGSPQQADRADAHRALPAIRRLLLEGKNAEAEALVNRNFTCTGLGSNRGRGKDAPYGCYQQLAELLLRFNHEGAATPAKGYQRRLMLDRAIATTRYHQGKNKFTREAFVSKPAECLLLRLESEQPGGLSFKVELNRAENASIETTGDATLLITGQLPDGHGGDRGVRFASLVRVMNQGGRVAAADGKLAVTGADSVVVAVSAAVAIESFAGRPVDDPADQARRDLASAADKDFDTLRAEHVADYQRWFQRSSLQLGDKYPAAHPNASLPTPQRLAAYAEDPSDIDLPATLFDFGRYLLISSSRPGGLPANLQGIWAEELQTPWNADWHANVNIQMNYWPAEITNLSPLNRPVFDLIGSLVEPGQETARAYYDAPGWVAHLLLNPWGFTSPGESAAWGSTVSCSAWMCQHLWDHYQFTLDREFLEEVYPTLRGAAEFYASILIEEPTHGWLVTAPSNSPENAFLDEQGRSLHTCMGPTMDQQLLRYLFGAVIDASTILDRDQQLRERLIQVRGRLAPNQIGSDGRILEWLTERPEQDPHHRHISHLWAVYPGQAINADTPELAEAARRSLDARGDGGTGWSLANKACLWARLGDGDRALTMINNQLHPVGGGKDGIRWQGGTYPNLFDAHPPFQIDGNFGATAAIAEMLLQSRLEDPAGDSPVVINLLPALPSAWPVGAAEGLRARAGYEVDLSWSDGRLMRATVTSTLGHPAVLKVGDASKSLSLAAGESVTLDGNLNPVASDG</sequence>
<feature type="domain" description="Glycosyl hydrolase family 95 catalytic" evidence="4">
    <location>
        <begin position="302"/>
        <end position="717"/>
    </location>
</feature>
<feature type="domain" description="Alpha fucosidase A-like C-terminal" evidence="3">
    <location>
        <begin position="732"/>
        <end position="788"/>
    </location>
</feature>
<keyword evidence="1" id="KW-0732">Signal</keyword>
<dbReference type="Pfam" id="PF22124">
    <property type="entry name" value="Glyco_hydro_95_cat"/>
    <property type="match status" value="1"/>
</dbReference>
<evidence type="ECO:0000259" key="2">
    <source>
        <dbReference type="Pfam" id="PF14498"/>
    </source>
</evidence>
<keyword evidence="6" id="KW-1185">Reference proteome</keyword>
<dbReference type="InterPro" id="IPR049053">
    <property type="entry name" value="AFCA-like_C"/>
</dbReference>
<protein>
    <submittedName>
        <fullName evidence="5">Uncharacterized protein</fullName>
    </submittedName>
</protein>
<dbReference type="Pfam" id="PF14498">
    <property type="entry name" value="Glyco_hyd_65N_2"/>
    <property type="match status" value="1"/>
</dbReference>
<comment type="caution">
    <text evidence="5">The sequence shown here is derived from an EMBL/GenBank/DDBJ whole genome shotgun (WGS) entry which is preliminary data.</text>
</comment>
<dbReference type="InterPro" id="IPR012341">
    <property type="entry name" value="6hp_glycosidase-like_sf"/>
</dbReference>
<feature type="chain" id="PRO_5022916515" evidence="1">
    <location>
        <begin position="21"/>
        <end position="813"/>
    </location>
</feature>
<feature type="signal peptide" evidence="1">
    <location>
        <begin position="1"/>
        <end position="20"/>
    </location>
</feature>
<evidence type="ECO:0000313" key="6">
    <source>
        <dbReference type="Proteomes" id="UP000316714"/>
    </source>
</evidence>
<dbReference type="AlphaFoldDB" id="A0A5C5UW17"/>
<gene>
    <name evidence="5" type="ORF">KOR34_50780</name>
</gene>
<dbReference type="GO" id="GO:0005975">
    <property type="term" value="P:carbohydrate metabolic process"/>
    <property type="evidence" value="ECO:0007669"/>
    <property type="project" value="InterPro"/>
</dbReference>
<dbReference type="GO" id="GO:0004560">
    <property type="term" value="F:alpha-L-fucosidase activity"/>
    <property type="evidence" value="ECO:0007669"/>
    <property type="project" value="InterPro"/>
</dbReference>
<dbReference type="RefSeq" id="WP_197531728.1">
    <property type="nucleotide sequence ID" value="NZ_SIHJ01000006.1"/>
</dbReference>
<feature type="domain" description="Glycosyl hydrolase family 95 N-terminal" evidence="2">
    <location>
        <begin position="28"/>
        <end position="272"/>
    </location>
</feature>
<accession>A0A5C5UW17</accession>
<dbReference type="Proteomes" id="UP000316714">
    <property type="component" value="Unassembled WGS sequence"/>
</dbReference>
<dbReference type="SUPFAM" id="SSF48208">
    <property type="entry name" value="Six-hairpin glycosidases"/>
    <property type="match status" value="1"/>
</dbReference>
<evidence type="ECO:0000259" key="3">
    <source>
        <dbReference type="Pfam" id="PF21307"/>
    </source>
</evidence>
<name>A0A5C5UW17_9BACT</name>
<dbReference type="PANTHER" id="PTHR31084:SF0">
    <property type="entry name" value="ALPHA-L-FUCOSIDASE 2"/>
    <property type="match status" value="1"/>
</dbReference>
<dbReference type="EMBL" id="SIHJ01000006">
    <property type="protein sequence ID" value="TWT29760.1"/>
    <property type="molecule type" value="Genomic_DNA"/>
</dbReference>
<dbReference type="Gene3D" id="1.50.10.10">
    <property type="match status" value="1"/>
</dbReference>
<evidence type="ECO:0000256" key="1">
    <source>
        <dbReference type="SAM" id="SignalP"/>
    </source>
</evidence>
<dbReference type="InterPro" id="IPR008928">
    <property type="entry name" value="6-hairpin_glycosidase_sf"/>
</dbReference>
<dbReference type="InterPro" id="IPR016518">
    <property type="entry name" value="Alpha-L-fucosidase"/>
</dbReference>
<dbReference type="InterPro" id="IPR027414">
    <property type="entry name" value="GH95_N_dom"/>
</dbReference>
<evidence type="ECO:0000313" key="5">
    <source>
        <dbReference type="EMBL" id="TWT29760.1"/>
    </source>
</evidence>
<evidence type="ECO:0000259" key="4">
    <source>
        <dbReference type="Pfam" id="PF22124"/>
    </source>
</evidence>